<feature type="transmembrane region" description="Helical" evidence="2">
    <location>
        <begin position="354"/>
        <end position="374"/>
    </location>
</feature>
<feature type="transmembrane region" description="Helical" evidence="2">
    <location>
        <begin position="275"/>
        <end position="298"/>
    </location>
</feature>
<protein>
    <submittedName>
        <fullName evidence="4">Uncharacterized protein</fullName>
    </submittedName>
</protein>
<feature type="transmembrane region" description="Helical" evidence="2">
    <location>
        <begin position="246"/>
        <end position="263"/>
    </location>
</feature>
<sequence length="685" mass="75672">MITLACLFCLLSLFQHSIPRADAALAVRANATTTLNYRSWDPFRGEADEYLIPGVLLMGVVHRDCTVRVNASAAPAGQAIVAAMDPARPVAASIIVLRYDWLDYCATYDNIFEKLGSLNAQLQSLALPEVGAIIMHGDAQSNEDFGAPFTQLANAHHWNSNVRLNISYTGSDSVEALGDLLASNNHALLATVAREPGPWNQMWNSIGFTIVIRGLDVLAGLTFIYGLWVLNYIVRDSKETQNFRRYLILAPGSIYLPLSIAFAPYKVTVPWRNCVYYMSLLLPFISLGLQITMWSKLIYRIKRKKANKLFSYYSYVTIFVPVISSFLDGIGWLIPSVPMIRMIGERGFSFVTPAVILVQAILIFYFATTFFKSLQGVAISQTTRTALVKITVLNLAMISFFILMLLSRIVSLLGLNMRNRSAYTVELVVFRFSFIFFYAACFKTLSIRQPTGSTLDSKGTSGANNGSSNNKNASKNHTHYHMDDFSSGSNSNNFQRSQNDDSTSKPSLVFNKHLSNHASKGFTISDPNNISSTFSGNTAAFATPSYGGATPKSPKLTQAFTSQQQLLMTNQDTTEDYPDPYKFTNDTGHQLTHYTDGETASVSMRGDDAHESGNNFRLGTEGQVEDEEDNDSVYGSHRFQSSPRSKPAHVQHIASGGRVVSGKGRNSEGYARFDLSDEDRNAKAV</sequence>
<feature type="transmembrane region" description="Helical" evidence="2">
    <location>
        <begin position="422"/>
        <end position="441"/>
    </location>
</feature>
<keyword evidence="2" id="KW-0472">Membrane</keyword>
<keyword evidence="5" id="KW-1185">Reference proteome</keyword>
<evidence type="ECO:0000313" key="4">
    <source>
        <dbReference type="EMBL" id="KAG0255843.1"/>
    </source>
</evidence>
<feature type="transmembrane region" description="Helical" evidence="2">
    <location>
        <begin position="386"/>
        <end position="410"/>
    </location>
</feature>
<feature type="region of interest" description="Disordered" evidence="1">
    <location>
        <begin position="453"/>
        <end position="508"/>
    </location>
</feature>
<feature type="compositionally biased region" description="Low complexity" evidence="1">
    <location>
        <begin position="457"/>
        <end position="473"/>
    </location>
</feature>
<dbReference type="AlphaFoldDB" id="A0A9P6PYW8"/>
<gene>
    <name evidence="4" type="ORF">BG011_004887</name>
</gene>
<accession>A0A9P6PYW8</accession>
<keyword evidence="2" id="KW-1133">Transmembrane helix</keyword>
<feature type="region of interest" description="Disordered" evidence="1">
    <location>
        <begin position="601"/>
        <end position="685"/>
    </location>
</feature>
<keyword evidence="3" id="KW-0732">Signal</keyword>
<keyword evidence="2" id="KW-0812">Transmembrane</keyword>
<evidence type="ECO:0000256" key="3">
    <source>
        <dbReference type="SAM" id="SignalP"/>
    </source>
</evidence>
<feature type="compositionally biased region" description="Basic and acidic residues" evidence="1">
    <location>
        <begin position="674"/>
        <end position="685"/>
    </location>
</feature>
<feature type="transmembrane region" description="Helical" evidence="2">
    <location>
        <begin position="310"/>
        <end position="334"/>
    </location>
</feature>
<dbReference type="Proteomes" id="UP000726737">
    <property type="component" value="Unassembled WGS sequence"/>
</dbReference>
<dbReference type="EMBL" id="JAAAJA010000329">
    <property type="protein sequence ID" value="KAG0255843.1"/>
    <property type="molecule type" value="Genomic_DNA"/>
</dbReference>
<feature type="transmembrane region" description="Helical" evidence="2">
    <location>
        <begin position="210"/>
        <end position="234"/>
    </location>
</feature>
<evidence type="ECO:0000256" key="1">
    <source>
        <dbReference type="SAM" id="MobiDB-lite"/>
    </source>
</evidence>
<evidence type="ECO:0000313" key="5">
    <source>
        <dbReference type="Proteomes" id="UP000726737"/>
    </source>
</evidence>
<feature type="signal peptide" evidence="3">
    <location>
        <begin position="1"/>
        <end position="23"/>
    </location>
</feature>
<proteinExistence type="predicted"/>
<reference evidence="4" key="1">
    <citation type="journal article" date="2020" name="Fungal Divers.">
        <title>Resolving the Mortierellaceae phylogeny through synthesis of multi-gene phylogenetics and phylogenomics.</title>
        <authorList>
            <person name="Vandepol N."/>
            <person name="Liber J."/>
            <person name="Desiro A."/>
            <person name="Na H."/>
            <person name="Kennedy M."/>
            <person name="Barry K."/>
            <person name="Grigoriev I.V."/>
            <person name="Miller A.N."/>
            <person name="O'Donnell K."/>
            <person name="Stajich J.E."/>
            <person name="Bonito G."/>
        </authorList>
    </citation>
    <scope>NUCLEOTIDE SEQUENCE</scope>
    <source>
        <strain evidence="4">KOD948</strain>
    </source>
</reference>
<feature type="chain" id="PRO_5040443095" evidence="3">
    <location>
        <begin position="24"/>
        <end position="685"/>
    </location>
</feature>
<organism evidence="4 5">
    <name type="scientific">Mortierella polycephala</name>
    <dbReference type="NCBI Taxonomy" id="41804"/>
    <lineage>
        <taxon>Eukaryota</taxon>
        <taxon>Fungi</taxon>
        <taxon>Fungi incertae sedis</taxon>
        <taxon>Mucoromycota</taxon>
        <taxon>Mortierellomycotina</taxon>
        <taxon>Mortierellomycetes</taxon>
        <taxon>Mortierellales</taxon>
        <taxon>Mortierellaceae</taxon>
        <taxon>Mortierella</taxon>
    </lineage>
</organism>
<evidence type="ECO:0000256" key="2">
    <source>
        <dbReference type="SAM" id="Phobius"/>
    </source>
</evidence>
<name>A0A9P6PYW8_9FUNG</name>
<feature type="compositionally biased region" description="Low complexity" evidence="1">
    <location>
        <begin position="485"/>
        <end position="497"/>
    </location>
</feature>
<dbReference type="OrthoDB" id="2390179at2759"/>
<comment type="caution">
    <text evidence="4">The sequence shown here is derived from an EMBL/GenBank/DDBJ whole genome shotgun (WGS) entry which is preliminary data.</text>
</comment>